<dbReference type="PROSITE" id="PS00889">
    <property type="entry name" value="CNMP_BINDING_2"/>
    <property type="match status" value="1"/>
</dbReference>
<dbReference type="PANTHER" id="PTHR11635">
    <property type="entry name" value="CAMP-DEPENDENT PROTEIN KINASE REGULATORY CHAIN"/>
    <property type="match status" value="1"/>
</dbReference>
<dbReference type="CDD" id="cd00038">
    <property type="entry name" value="CAP_ED"/>
    <property type="match status" value="1"/>
</dbReference>
<dbReference type="Proteomes" id="UP000547879">
    <property type="component" value="Unassembled WGS sequence"/>
</dbReference>
<dbReference type="PRINTS" id="PR00103">
    <property type="entry name" value="CAMPKINASE"/>
</dbReference>
<dbReference type="PANTHER" id="PTHR11635:SF152">
    <property type="entry name" value="CAMP-DEPENDENT PROTEIN KINASE TYPE I REGULATORY SUBUNIT-RELATED"/>
    <property type="match status" value="1"/>
</dbReference>
<name>A0A7W9Y7N9_9HYPH</name>
<comment type="caution">
    <text evidence="2">The sequence shown here is derived from an EMBL/GenBank/DDBJ whole genome shotgun (WGS) entry which is preliminary data.</text>
</comment>
<dbReference type="Pfam" id="PF00027">
    <property type="entry name" value="cNMP_binding"/>
    <property type="match status" value="1"/>
</dbReference>
<dbReference type="SUPFAM" id="SSF51206">
    <property type="entry name" value="cAMP-binding domain-like"/>
    <property type="match status" value="1"/>
</dbReference>
<organism evidence="2 3">
    <name type="scientific">Rhizobium wenxiniae</name>
    <dbReference type="NCBI Taxonomy" id="1737357"/>
    <lineage>
        <taxon>Bacteria</taxon>
        <taxon>Pseudomonadati</taxon>
        <taxon>Pseudomonadota</taxon>
        <taxon>Alphaproteobacteria</taxon>
        <taxon>Hyphomicrobiales</taxon>
        <taxon>Rhizobiaceae</taxon>
        <taxon>Rhizobium/Agrobacterium group</taxon>
        <taxon>Rhizobium</taxon>
    </lineage>
</organism>
<dbReference type="AlphaFoldDB" id="A0A7W9Y7N9"/>
<evidence type="ECO:0000313" key="2">
    <source>
        <dbReference type="EMBL" id="MBB6163402.1"/>
    </source>
</evidence>
<dbReference type="InterPro" id="IPR018488">
    <property type="entry name" value="cNMP-bd_CS"/>
</dbReference>
<dbReference type="RefSeq" id="WP_183993239.1">
    <property type="nucleotide sequence ID" value="NZ_BMHW01000006.1"/>
</dbReference>
<dbReference type="PROSITE" id="PS50042">
    <property type="entry name" value="CNMP_BINDING_3"/>
    <property type="match status" value="1"/>
</dbReference>
<evidence type="ECO:0000313" key="3">
    <source>
        <dbReference type="Proteomes" id="UP000547879"/>
    </source>
</evidence>
<dbReference type="GO" id="GO:0005952">
    <property type="term" value="C:cAMP-dependent protein kinase complex"/>
    <property type="evidence" value="ECO:0007669"/>
    <property type="project" value="InterPro"/>
</dbReference>
<dbReference type="InterPro" id="IPR014710">
    <property type="entry name" value="RmlC-like_jellyroll"/>
</dbReference>
<dbReference type="Gene3D" id="2.60.120.10">
    <property type="entry name" value="Jelly Rolls"/>
    <property type="match status" value="1"/>
</dbReference>
<dbReference type="GO" id="GO:0005829">
    <property type="term" value="C:cytosol"/>
    <property type="evidence" value="ECO:0007669"/>
    <property type="project" value="TreeGrafter"/>
</dbReference>
<proteinExistence type="predicted"/>
<evidence type="ECO:0000259" key="1">
    <source>
        <dbReference type="PROSITE" id="PS50042"/>
    </source>
</evidence>
<reference evidence="2 3" key="1">
    <citation type="submission" date="2020-08" db="EMBL/GenBank/DDBJ databases">
        <title>Genomic Encyclopedia of Type Strains, Phase IV (KMG-IV): sequencing the most valuable type-strain genomes for metagenomic binning, comparative biology and taxonomic classification.</title>
        <authorList>
            <person name="Goeker M."/>
        </authorList>
    </citation>
    <scope>NUCLEOTIDE SEQUENCE [LARGE SCALE GENOMIC DNA]</scope>
    <source>
        <strain evidence="2 3">DSM 100734</strain>
    </source>
</reference>
<dbReference type="InterPro" id="IPR050503">
    <property type="entry name" value="cAMP-dep_PK_reg_su-like"/>
</dbReference>
<dbReference type="EMBL" id="JACHEG010000003">
    <property type="protein sequence ID" value="MBB6163402.1"/>
    <property type="molecule type" value="Genomic_DNA"/>
</dbReference>
<keyword evidence="3" id="KW-1185">Reference proteome</keyword>
<feature type="domain" description="Cyclic nucleotide-binding" evidence="1">
    <location>
        <begin position="14"/>
        <end position="133"/>
    </location>
</feature>
<dbReference type="InterPro" id="IPR000595">
    <property type="entry name" value="cNMP-bd_dom"/>
</dbReference>
<protein>
    <submittedName>
        <fullName evidence="2">CRP-like cAMP-binding protein</fullName>
    </submittedName>
</protein>
<accession>A0A7W9Y7N9</accession>
<dbReference type="SMART" id="SM00100">
    <property type="entry name" value="cNMP"/>
    <property type="match status" value="1"/>
</dbReference>
<gene>
    <name evidence="2" type="ORF">HNQ72_003242</name>
</gene>
<sequence>MLSDEVQTLKEVPIFASIEPSKLKLLAFACDRMTYRKGQDLFRQGDQGDAAFVLLSGTANVIVSSASGELTVAEVGRNAVVGEMSILCNIPRTATVRATSKLEALRISQDHFLALTSEFPAVASEIMRTLVTRLSKTTAELVKARLPPTPD</sequence>
<dbReference type="InterPro" id="IPR018490">
    <property type="entry name" value="cNMP-bd_dom_sf"/>
</dbReference>